<evidence type="ECO:0000259" key="11">
    <source>
        <dbReference type="PROSITE" id="PS50929"/>
    </source>
</evidence>
<organism evidence="12 13">
    <name type="scientific">Reinekea forsetii</name>
    <dbReference type="NCBI Taxonomy" id="1336806"/>
    <lineage>
        <taxon>Bacteria</taxon>
        <taxon>Pseudomonadati</taxon>
        <taxon>Pseudomonadota</taxon>
        <taxon>Gammaproteobacteria</taxon>
        <taxon>Oceanospirillales</taxon>
        <taxon>Saccharospirillaceae</taxon>
        <taxon>Reinekea</taxon>
    </lineage>
</organism>
<proteinExistence type="predicted"/>
<dbReference type="GO" id="GO:0016887">
    <property type="term" value="F:ATP hydrolysis activity"/>
    <property type="evidence" value="ECO:0007669"/>
    <property type="project" value="InterPro"/>
</dbReference>
<dbReference type="FunFam" id="3.40.50.300:FF:000299">
    <property type="entry name" value="ABC transporter ATP-binding protein/permease"/>
    <property type="match status" value="1"/>
</dbReference>
<dbReference type="GO" id="GO:0005886">
    <property type="term" value="C:plasma membrane"/>
    <property type="evidence" value="ECO:0007669"/>
    <property type="project" value="UniProtKB-SubCell"/>
</dbReference>
<evidence type="ECO:0000313" key="13">
    <source>
        <dbReference type="Proteomes" id="UP000229757"/>
    </source>
</evidence>
<reference evidence="12 13" key="1">
    <citation type="journal article" date="2017" name="Environ. Microbiol.">
        <title>Genomic and physiological analyses of 'Reinekea forsetii' reveal a versatile opportunistic lifestyle during spring algae blooms.</title>
        <authorList>
            <person name="Avci B."/>
            <person name="Hahnke R.L."/>
            <person name="Chafee M."/>
            <person name="Fischer T."/>
            <person name="Gruber-Vodicka H."/>
            <person name="Tegetmeyer H.E."/>
            <person name="Harder J."/>
            <person name="Fuchs B.M."/>
            <person name="Amann R.I."/>
            <person name="Teeling H."/>
        </authorList>
    </citation>
    <scope>NUCLEOTIDE SEQUENCE [LARGE SCALE GENOMIC DNA]</scope>
    <source>
        <strain evidence="12 13">Hel1_31_D35</strain>
    </source>
</reference>
<evidence type="ECO:0000256" key="1">
    <source>
        <dbReference type="ARBA" id="ARBA00004651"/>
    </source>
</evidence>
<dbReference type="PROSITE" id="PS50929">
    <property type="entry name" value="ABC_TM1F"/>
    <property type="match status" value="1"/>
</dbReference>
<evidence type="ECO:0000256" key="2">
    <source>
        <dbReference type="ARBA" id="ARBA00022448"/>
    </source>
</evidence>
<dbReference type="Pfam" id="PF00664">
    <property type="entry name" value="ABC_membrane"/>
    <property type="match status" value="1"/>
</dbReference>
<dbReference type="InterPro" id="IPR011527">
    <property type="entry name" value="ABC1_TM_dom"/>
</dbReference>
<dbReference type="InterPro" id="IPR039421">
    <property type="entry name" value="Type_1_exporter"/>
</dbReference>
<dbReference type="GO" id="GO:0015421">
    <property type="term" value="F:ABC-type oligopeptide transporter activity"/>
    <property type="evidence" value="ECO:0007669"/>
    <property type="project" value="TreeGrafter"/>
</dbReference>
<feature type="transmembrane region" description="Helical" evidence="9">
    <location>
        <begin position="414"/>
        <end position="441"/>
    </location>
</feature>
<protein>
    <submittedName>
        <fullName evidence="12">RTX transport protein B, peptidase family S1C</fullName>
    </submittedName>
</protein>
<keyword evidence="7 9" id="KW-1133">Transmembrane helix</keyword>
<keyword evidence="13" id="KW-1185">Reference proteome</keyword>
<dbReference type="PROSITE" id="PS00211">
    <property type="entry name" value="ABC_TRANSPORTER_1"/>
    <property type="match status" value="1"/>
</dbReference>
<feature type="transmembrane region" description="Helical" evidence="9">
    <location>
        <begin position="276"/>
        <end position="294"/>
    </location>
</feature>
<dbReference type="SUPFAM" id="SSF90123">
    <property type="entry name" value="ABC transporter transmembrane region"/>
    <property type="match status" value="1"/>
</dbReference>
<feature type="domain" description="ABC transmembrane type-1" evidence="11">
    <location>
        <begin position="163"/>
        <end position="443"/>
    </location>
</feature>
<evidence type="ECO:0000259" key="10">
    <source>
        <dbReference type="PROSITE" id="PS50893"/>
    </source>
</evidence>
<dbReference type="EMBL" id="CP011797">
    <property type="protein sequence ID" value="ATX77668.1"/>
    <property type="molecule type" value="Genomic_DNA"/>
</dbReference>
<keyword evidence="4 9" id="KW-0812">Transmembrane</keyword>
<dbReference type="OrthoDB" id="9806127at2"/>
<comment type="subcellular location">
    <subcellularLocation>
        <location evidence="1">Cell membrane</location>
        <topology evidence="1">Multi-pass membrane protein</topology>
    </subcellularLocation>
</comment>
<evidence type="ECO:0000256" key="8">
    <source>
        <dbReference type="ARBA" id="ARBA00023136"/>
    </source>
</evidence>
<dbReference type="Proteomes" id="UP000229757">
    <property type="component" value="Chromosome"/>
</dbReference>
<dbReference type="AlphaFoldDB" id="A0A2K8KSG9"/>
<evidence type="ECO:0000256" key="9">
    <source>
        <dbReference type="SAM" id="Phobius"/>
    </source>
</evidence>
<keyword evidence="3" id="KW-1003">Cell membrane</keyword>
<dbReference type="SMART" id="SM00382">
    <property type="entry name" value="AAA"/>
    <property type="match status" value="1"/>
</dbReference>
<dbReference type="GO" id="GO:0005524">
    <property type="term" value="F:ATP binding"/>
    <property type="evidence" value="ECO:0007669"/>
    <property type="project" value="UniProtKB-KW"/>
</dbReference>
<dbReference type="InterPro" id="IPR036640">
    <property type="entry name" value="ABC1_TM_sf"/>
</dbReference>
<evidence type="ECO:0000256" key="5">
    <source>
        <dbReference type="ARBA" id="ARBA00022741"/>
    </source>
</evidence>
<dbReference type="PANTHER" id="PTHR43394:SF1">
    <property type="entry name" value="ATP-BINDING CASSETTE SUB-FAMILY B MEMBER 10, MITOCHONDRIAL"/>
    <property type="match status" value="1"/>
</dbReference>
<dbReference type="RefSeq" id="WP_100257911.1">
    <property type="nucleotide sequence ID" value="NZ_CP011797.1"/>
</dbReference>
<evidence type="ECO:0000256" key="6">
    <source>
        <dbReference type="ARBA" id="ARBA00022840"/>
    </source>
</evidence>
<accession>A0A2K8KSG9</accession>
<feature type="transmembrane region" description="Helical" evidence="9">
    <location>
        <begin position="386"/>
        <end position="408"/>
    </location>
</feature>
<dbReference type="Gene3D" id="1.20.1560.10">
    <property type="entry name" value="ABC transporter type 1, transmembrane domain"/>
    <property type="match status" value="1"/>
</dbReference>
<evidence type="ECO:0000313" key="12">
    <source>
        <dbReference type="EMBL" id="ATX77668.1"/>
    </source>
</evidence>
<gene>
    <name evidence="12" type="ORF">REIFOR_02543</name>
</gene>
<feature type="transmembrane region" description="Helical" evidence="9">
    <location>
        <begin position="194"/>
        <end position="215"/>
    </location>
</feature>
<dbReference type="PANTHER" id="PTHR43394">
    <property type="entry name" value="ATP-DEPENDENT PERMEASE MDL1, MITOCHONDRIAL"/>
    <property type="match status" value="1"/>
</dbReference>
<dbReference type="InterPro" id="IPR003439">
    <property type="entry name" value="ABC_transporter-like_ATP-bd"/>
</dbReference>
<evidence type="ECO:0000256" key="3">
    <source>
        <dbReference type="ARBA" id="ARBA00022475"/>
    </source>
</evidence>
<dbReference type="Pfam" id="PF00005">
    <property type="entry name" value="ABC_tran"/>
    <property type="match status" value="1"/>
</dbReference>
<evidence type="ECO:0000256" key="7">
    <source>
        <dbReference type="ARBA" id="ARBA00022989"/>
    </source>
</evidence>
<keyword evidence="6" id="KW-0067">ATP-binding</keyword>
<dbReference type="InterPro" id="IPR027417">
    <property type="entry name" value="P-loop_NTPase"/>
</dbReference>
<dbReference type="SUPFAM" id="SSF52540">
    <property type="entry name" value="P-loop containing nucleoside triphosphate hydrolases"/>
    <property type="match status" value="1"/>
</dbReference>
<dbReference type="InterPro" id="IPR003593">
    <property type="entry name" value="AAA+_ATPase"/>
</dbReference>
<sequence>MLASKAPVKIKEGSLFQFEEAFRLLNQSDSIILVLSQSIIEGYIASSLVLKKINTLKDLRCSWKKIDSIPKSLKAQTVWVVFSDEGDTYLVKKLGGNRFRLSTYDHSGVEVETYEDALGNLTKDLGLTSSGLVIEPVQKTSKSETSTSYVLRHFLIQKSTAKVIISISLVIALLGLATPLGFQTFTDKILPYSAQGSLLVVVALLLLAAIATSVFQCFRDYQESILFAKYQNGLGKEVFSRLLSMNVPYFDSQKVGDLTKLVDQIEEASNFLVRQLLSSVISILSLLVVLPFLFFYSPMLSFIVIGIGLLMALTVGVSLKPLRDRVQKAYTYDASYQSTLIEMVKGMRTIKSLANESHFRHKINICLETNLYGGFHIARLGHIVRAIVNFQSQLITIAVIFFGAQAVFASEMTIGQLIAFNMMAGNVVSPLISLVMTASGWETFKLAKKRLEELQPPEPIALSVSGDDLDLNGPIEFEDVWFQYPVITSEEFQQPNQYVLKGINLTIQSNEIIGIVGGSGSGKSTLVNLLLGFYKPTSGKIKINGYNIDQIPPEVLRARISSVQQTSFLFNTSVLENVHLGRLNSTVADIHQALEASGSSSFVDDMSQKFLTQLSEDGGNLSGGQRQRLAIARALVRKSDILLFDEATSALDNRTEETIKETIYQACQDKTGIIIAHRLNTLSYCNRIVVMQAGEIEVVGTHQELLKGENSYQAMWDAMLKRDSALDRLALQAGQPITNALTPGSDRELGDAL</sequence>
<feature type="domain" description="ABC transporter" evidence="10">
    <location>
        <begin position="475"/>
        <end position="718"/>
    </location>
</feature>
<dbReference type="Gene3D" id="3.40.50.300">
    <property type="entry name" value="P-loop containing nucleotide triphosphate hydrolases"/>
    <property type="match status" value="1"/>
</dbReference>
<feature type="transmembrane region" description="Helical" evidence="9">
    <location>
        <begin position="300"/>
        <end position="319"/>
    </location>
</feature>
<name>A0A2K8KSG9_9GAMM</name>
<dbReference type="KEGG" id="rfo:REIFOR_02543"/>
<keyword evidence="8 9" id="KW-0472">Membrane</keyword>
<dbReference type="InterPro" id="IPR017871">
    <property type="entry name" value="ABC_transporter-like_CS"/>
</dbReference>
<keyword evidence="5" id="KW-0547">Nucleotide-binding</keyword>
<feature type="transmembrane region" description="Helical" evidence="9">
    <location>
        <begin position="163"/>
        <end position="182"/>
    </location>
</feature>
<dbReference type="PROSITE" id="PS50893">
    <property type="entry name" value="ABC_TRANSPORTER_2"/>
    <property type="match status" value="1"/>
</dbReference>
<keyword evidence="2" id="KW-0813">Transport</keyword>
<evidence type="ECO:0000256" key="4">
    <source>
        <dbReference type="ARBA" id="ARBA00022692"/>
    </source>
</evidence>